<dbReference type="PROSITE" id="PS01129">
    <property type="entry name" value="PSI_RLU"/>
    <property type="match status" value="1"/>
</dbReference>
<feature type="compositionally biased region" description="Polar residues" evidence="3">
    <location>
        <begin position="237"/>
        <end position="258"/>
    </location>
</feature>
<evidence type="ECO:0000313" key="5">
    <source>
        <dbReference type="EMBL" id="GLI61121.1"/>
    </source>
</evidence>
<feature type="region of interest" description="Disordered" evidence="3">
    <location>
        <begin position="204"/>
        <end position="223"/>
    </location>
</feature>
<feature type="region of interest" description="Disordered" evidence="3">
    <location>
        <begin position="237"/>
        <end position="266"/>
    </location>
</feature>
<evidence type="ECO:0000256" key="1">
    <source>
        <dbReference type="ARBA" id="ARBA00000073"/>
    </source>
</evidence>
<sequence length="816" mass="85988">MLRCDGGPFPYLHQPLAPPTVRCAQWIPQPARAGSYHILYFFPSALPRTDVHLTTWPYGDPRIPIFTSSVTRKCRTSARALTKTLSICHTYASIARARYTTGVSSTKLRGTRTTAVAEATRAVVHKEAESVAAAGTRGRLSEAKTLQSTHSVSLAVPTPYGYLSTRQHSCRTSGIGSRSRSRRRRASLPRLLVRAAAAAGSIFDGAASNSNNNNNSTSSSSTVAGFSDAASCNASLQDASSTRIDTGASTSKRNSPTPHDTRPDVDEIANRIAASRSRRATRLSYNCPACSISAGTPVNISRHMARCCPDLMAPDAAAWTQLESLARGFPSPQHDTVVALLRGAGSREQDLRRRVLACVFWSGPVDPVTGLPERLQVEQAAQKLGLPLTRAAAVLQRAMAAVPLASDSSGPPLDVVFEDEHFLAVNKPLGGSVVNQIIAYLNRGRAPKYGGDGSQVTLLTPGGLPPYDSSVPELMPVPEPFTLTSAATSSSSLSSSPSSTASDLDDIALNCSAAPYQLEPYVLHRLDMNTSGLLLFAKRQEVVAGMHRQFRERTLSKLYLAATVGCPGGGTGNDEGSSGSSNSSGSSRLHFRVDAPIDRHPDHAVARLVADSGKEASTSFAVLATNPRVDLGPTAGGAPGLLFHERGVPGTFARFSGADHLGGGGSSSSGSGNGGAAVAAVAAERSSWGSTARDPAGASLVLCAPHTGRTHQIRVHLHHMGHPIVGDDIYGVTGPWLNRQALHAAALRFTHPLTGRSVRLTAPLHDDMAACLAALGLPQVDESVLAEMEEEWARRSTAGASGEWEGRRRGRMGEGS</sequence>
<dbReference type="InterPro" id="IPR020103">
    <property type="entry name" value="PsdUridine_synth_cat_dom_sf"/>
</dbReference>
<dbReference type="Proteomes" id="UP001165090">
    <property type="component" value="Unassembled WGS sequence"/>
</dbReference>
<reference evidence="5 6" key="1">
    <citation type="journal article" date="2023" name="IScience">
        <title>Expanded male sex-determining region conserved during the evolution of homothallism in the green alga Volvox.</title>
        <authorList>
            <person name="Yamamoto K."/>
            <person name="Matsuzaki R."/>
            <person name="Mahakham W."/>
            <person name="Heman W."/>
            <person name="Sekimoto H."/>
            <person name="Kawachi M."/>
            <person name="Minakuchi Y."/>
            <person name="Toyoda A."/>
            <person name="Nozaki H."/>
        </authorList>
    </citation>
    <scope>NUCLEOTIDE SEQUENCE [LARGE SCALE GENOMIC DNA]</scope>
    <source>
        <strain evidence="5 6">NIES-4468</strain>
    </source>
</reference>
<dbReference type="Pfam" id="PF00849">
    <property type="entry name" value="PseudoU_synth_2"/>
    <property type="match status" value="1"/>
</dbReference>
<keyword evidence="6" id="KW-1185">Reference proteome</keyword>
<evidence type="ECO:0000256" key="3">
    <source>
        <dbReference type="SAM" id="MobiDB-lite"/>
    </source>
</evidence>
<feature type="region of interest" description="Disordered" evidence="3">
    <location>
        <begin position="794"/>
        <end position="816"/>
    </location>
</feature>
<evidence type="ECO:0000259" key="4">
    <source>
        <dbReference type="Pfam" id="PF00849"/>
    </source>
</evidence>
<feature type="compositionally biased region" description="Low complexity" evidence="3">
    <location>
        <begin position="204"/>
        <end position="222"/>
    </location>
</feature>
<protein>
    <recommendedName>
        <fullName evidence="4">Pseudouridine synthase RsuA/RluA-like domain-containing protein</fullName>
    </recommendedName>
</protein>
<dbReference type="InterPro" id="IPR006145">
    <property type="entry name" value="PsdUridine_synth_RsuA/RluA"/>
</dbReference>
<comment type="caution">
    <text evidence="5">The sequence shown here is derived from an EMBL/GenBank/DDBJ whole genome shotgun (WGS) entry which is preliminary data.</text>
</comment>
<accession>A0ABQ5RUK9</accession>
<dbReference type="CDD" id="cd02869">
    <property type="entry name" value="PseudoU_synth_RluA_like"/>
    <property type="match status" value="1"/>
</dbReference>
<dbReference type="Gene3D" id="3.30.2350.10">
    <property type="entry name" value="Pseudouridine synthase"/>
    <property type="match status" value="1"/>
</dbReference>
<comment type="similarity">
    <text evidence="2">Belongs to the pseudouridine synthase RluA family.</text>
</comment>
<gene>
    <name evidence="5" type="ORF">VaNZ11_003394</name>
</gene>
<name>A0ABQ5RUK9_9CHLO</name>
<dbReference type="InterPro" id="IPR006224">
    <property type="entry name" value="PsdUridine_synth_RluA-like_CS"/>
</dbReference>
<dbReference type="PANTHER" id="PTHR21600">
    <property type="entry name" value="MITOCHONDRIAL RNA PSEUDOURIDINE SYNTHASE"/>
    <property type="match status" value="1"/>
</dbReference>
<dbReference type="SUPFAM" id="SSF55120">
    <property type="entry name" value="Pseudouridine synthase"/>
    <property type="match status" value="1"/>
</dbReference>
<proteinExistence type="inferred from homology"/>
<evidence type="ECO:0000256" key="2">
    <source>
        <dbReference type="ARBA" id="ARBA00010876"/>
    </source>
</evidence>
<feature type="region of interest" description="Disordered" evidence="3">
    <location>
        <begin position="165"/>
        <end position="186"/>
    </location>
</feature>
<feature type="domain" description="Pseudouridine synthase RsuA/RluA-like" evidence="4">
    <location>
        <begin position="517"/>
        <end position="719"/>
    </location>
</feature>
<comment type="catalytic activity">
    <reaction evidence="1">
        <text>a uridine in RNA = a pseudouridine in RNA</text>
        <dbReference type="Rhea" id="RHEA:48348"/>
        <dbReference type="Rhea" id="RHEA-COMP:12068"/>
        <dbReference type="Rhea" id="RHEA-COMP:12069"/>
        <dbReference type="ChEBI" id="CHEBI:65314"/>
        <dbReference type="ChEBI" id="CHEBI:65315"/>
    </reaction>
</comment>
<dbReference type="EMBL" id="BSDZ01000009">
    <property type="protein sequence ID" value="GLI61121.1"/>
    <property type="molecule type" value="Genomic_DNA"/>
</dbReference>
<dbReference type="PANTHER" id="PTHR21600:SF87">
    <property type="entry name" value="RNA PSEUDOURIDYLATE SYNTHASE DOMAIN-CONTAINING PROTEIN 1"/>
    <property type="match status" value="1"/>
</dbReference>
<dbReference type="InterPro" id="IPR050188">
    <property type="entry name" value="RluA_PseudoU_synthase"/>
</dbReference>
<evidence type="ECO:0000313" key="6">
    <source>
        <dbReference type="Proteomes" id="UP001165090"/>
    </source>
</evidence>
<organism evidence="5 6">
    <name type="scientific">Volvox africanus</name>
    <dbReference type="NCBI Taxonomy" id="51714"/>
    <lineage>
        <taxon>Eukaryota</taxon>
        <taxon>Viridiplantae</taxon>
        <taxon>Chlorophyta</taxon>
        <taxon>core chlorophytes</taxon>
        <taxon>Chlorophyceae</taxon>
        <taxon>CS clade</taxon>
        <taxon>Chlamydomonadales</taxon>
        <taxon>Volvocaceae</taxon>
        <taxon>Volvox</taxon>
    </lineage>
</organism>